<gene>
    <name evidence="3" type="ORF">WR25_05606</name>
</gene>
<proteinExistence type="predicted"/>
<sequence length="71" mass="7372">MEKVLARLAQLDLGNAVITDVGSAKGNVVRAAREAFAERLPRFVPGHPIAGSEQSDPHSAGGNRAGRARPG</sequence>
<name>A0A2A2M5H4_9BILA</name>
<comment type="caution">
    <text evidence="3">The sequence shown here is derived from an EMBL/GenBank/DDBJ whole genome shotgun (WGS) entry which is preliminary data.</text>
</comment>
<dbReference type="Pfam" id="PF02153">
    <property type="entry name" value="PDH_N"/>
    <property type="match status" value="1"/>
</dbReference>
<dbReference type="InterPro" id="IPR036291">
    <property type="entry name" value="NAD(P)-bd_dom_sf"/>
</dbReference>
<dbReference type="EMBL" id="LIAE01004775">
    <property type="protein sequence ID" value="PAV93672.1"/>
    <property type="molecule type" value="Genomic_DNA"/>
</dbReference>
<protein>
    <recommendedName>
        <fullName evidence="2">Prephenate dehydrogenase nucleotide-binding domain-containing protein</fullName>
    </recommendedName>
</protein>
<dbReference type="InterPro" id="IPR046826">
    <property type="entry name" value="PDH_N"/>
</dbReference>
<dbReference type="SUPFAM" id="SSF51735">
    <property type="entry name" value="NAD(P)-binding Rossmann-fold domains"/>
    <property type="match status" value="1"/>
</dbReference>
<feature type="domain" description="Prephenate dehydrogenase nucleotide-binding" evidence="2">
    <location>
        <begin position="1"/>
        <end position="60"/>
    </location>
</feature>
<keyword evidence="4" id="KW-1185">Reference proteome</keyword>
<accession>A0A2A2M5H4</accession>
<dbReference type="Proteomes" id="UP000218231">
    <property type="component" value="Unassembled WGS sequence"/>
</dbReference>
<evidence type="ECO:0000256" key="1">
    <source>
        <dbReference type="SAM" id="MobiDB-lite"/>
    </source>
</evidence>
<evidence type="ECO:0000313" key="4">
    <source>
        <dbReference type="Proteomes" id="UP000218231"/>
    </source>
</evidence>
<evidence type="ECO:0000259" key="2">
    <source>
        <dbReference type="Pfam" id="PF02153"/>
    </source>
</evidence>
<dbReference type="AlphaFoldDB" id="A0A2A2M5H4"/>
<evidence type="ECO:0000313" key="3">
    <source>
        <dbReference type="EMBL" id="PAV93672.1"/>
    </source>
</evidence>
<organism evidence="3 4">
    <name type="scientific">Diploscapter pachys</name>
    <dbReference type="NCBI Taxonomy" id="2018661"/>
    <lineage>
        <taxon>Eukaryota</taxon>
        <taxon>Metazoa</taxon>
        <taxon>Ecdysozoa</taxon>
        <taxon>Nematoda</taxon>
        <taxon>Chromadorea</taxon>
        <taxon>Rhabditida</taxon>
        <taxon>Rhabditina</taxon>
        <taxon>Rhabditomorpha</taxon>
        <taxon>Rhabditoidea</taxon>
        <taxon>Rhabditidae</taxon>
        <taxon>Diploscapter</taxon>
    </lineage>
</organism>
<dbReference type="GO" id="GO:0070403">
    <property type="term" value="F:NAD+ binding"/>
    <property type="evidence" value="ECO:0007669"/>
    <property type="project" value="InterPro"/>
</dbReference>
<reference evidence="3 4" key="1">
    <citation type="journal article" date="2017" name="Curr. Biol.">
        <title>Genome architecture and evolution of a unichromosomal asexual nematode.</title>
        <authorList>
            <person name="Fradin H."/>
            <person name="Zegar C."/>
            <person name="Gutwein M."/>
            <person name="Lucas J."/>
            <person name="Kovtun M."/>
            <person name="Corcoran D."/>
            <person name="Baugh L.R."/>
            <person name="Kiontke K."/>
            <person name="Gunsalus K."/>
            <person name="Fitch D.H."/>
            <person name="Piano F."/>
        </authorList>
    </citation>
    <scope>NUCLEOTIDE SEQUENCE [LARGE SCALE GENOMIC DNA]</scope>
    <source>
        <strain evidence="3">PF1309</strain>
    </source>
</reference>
<dbReference type="Gene3D" id="3.40.50.720">
    <property type="entry name" value="NAD(P)-binding Rossmann-like Domain"/>
    <property type="match status" value="1"/>
</dbReference>
<feature type="region of interest" description="Disordered" evidence="1">
    <location>
        <begin position="44"/>
        <end position="71"/>
    </location>
</feature>